<protein>
    <recommendedName>
        <fullName evidence="3">Thiamine pyrophosphate enzyme TPP-binding domain-containing protein</fullName>
    </recommendedName>
</protein>
<dbReference type="STRING" id="3818.A0A444ZR42"/>
<evidence type="ECO:0008006" key="3">
    <source>
        <dbReference type="Google" id="ProtNLM"/>
    </source>
</evidence>
<keyword evidence="2" id="KW-1185">Reference proteome</keyword>
<proteinExistence type="predicted"/>
<organism evidence="1 2">
    <name type="scientific">Arachis hypogaea</name>
    <name type="common">Peanut</name>
    <dbReference type="NCBI Taxonomy" id="3818"/>
    <lineage>
        <taxon>Eukaryota</taxon>
        <taxon>Viridiplantae</taxon>
        <taxon>Streptophyta</taxon>
        <taxon>Embryophyta</taxon>
        <taxon>Tracheophyta</taxon>
        <taxon>Spermatophyta</taxon>
        <taxon>Magnoliopsida</taxon>
        <taxon>eudicotyledons</taxon>
        <taxon>Gunneridae</taxon>
        <taxon>Pentapetalae</taxon>
        <taxon>rosids</taxon>
        <taxon>fabids</taxon>
        <taxon>Fabales</taxon>
        <taxon>Fabaceae</taxon>
        <taxon>Papilionoideae</taxon>
        <taxon>50 kb inversion clade</taxon>
        <taxon>dalbergioids sensu lato</taxon>
        <taxon>Dalbergieae</taxon>
        <taxon>Pterocarpus clade</taxon>
        <taxon>Arachis</taxon>
    </lineage>
</organism>
<sequence>MYRATENIIPYQVLVVVIIFNNGSVYSGDWRTPEVMNELHKDDPTPTSFVTKAG</sequence>
<gene>
    <name evidence="1" type="ORF">Ahy_B04g073708</name>
</gene>
<dbReference type="AlphaFoldDB" id="A0A444ZR42"/>
<accession>A0A444ZR42</accession>
<evidence type="ECO:0000313" key="2">
    <source>
        <dbReference type="Proteomes" id="UP000289738"/>
    </source>
</evidence>
<comment type="caution">
    <text evidence="1">The sequence shown here is derived from an EMBL/GenBank/DDBJ whole genome shotgun (WGS) entry which is preliminary data.</text>
</comment>
<name>A0A444ZR42_ARAHY</name>
<evidence type="ECO:0000313" key="1">
    <source>
        <dbReference type="EMBL" id="RYR16670.1"/>
    </source>
</evidence>
<dbReference type="Proteomes" id="UP000289738">
    <property type="component" value="Chromosome B04"/>
</dbReference>
<dbReference type="EMBL" id="SDMP01000014">
    <property type="protein sequence ID" value="RYR16670.1"/>
    <property type="molecule type" value="Genomic_DNA"/>
</dbReference>
<reference evidence="1 2" key="1">
    <citation type="submission" date="2019-01" db="EMBL/GenBank/DDBJ databases">
        <title>Sequencing of cultivated peanut Arachis hypogaea provides insights into genome evolution and oil improvement.</title>
        <authorList>
            <person name="Chen X."/>
        </authorList>
    </citation>
    <scope>NUCLEOTIDE SEQUENCE [LARGE SCALE GENOMIC DNA]</scope>
    <source>
        <strain evidence="2">cv. Fuhuasheng</strain>
        <tissue evidence="1">Leaves</tissue>
    </source>
</reference>